<dbReference type="CDD" id="cd04491">
    <property type="entry name" value="SoSSB_OBF"/>
    <property type="match status" value="3"/>
</dbReference>
<dbReference type="STRING" id="797114.C475_06850"/>
<protein>
    <submittedName>
        <fullName evidence="5">Replication factor A</fullName>
    </submittedName>
</protein>
<dbReference type="eggNOG" id="arCOG01510">
    <property type="taxonomic scope" value="Archaea"/>
</dbReference>
<feature type="compositionally biased region" description="Gly residues" evidence="2">
    <location>
        <begin position="389"/>
        <end position="405"/>
    </location>
</feature>
<dbReference type="AlphaFoldDB" id="M0CYC1"/>
<evidence type="ECO:0000313" key="6">
    <source>
        <dbReference type="Proteomes" id="UP000011626"/>
    </source>
</evidence>
<gene>
    <name evidence="5" type="ORF">C475_06850</name>
</gene>
<evidence type="ECO:0000259" key="4">
    <source>
        <dbReference type="Pfam" id="PF16900"/>
    </source>
</evidence>
<dbReference type="GO" id="GO:0010212">
    <property type="term" value="P:response to ionizing radiation"/>
    <property type="evidence" value="ECO:0007669"/>
    <property type="project" value="TreeGrafter"/>
</dbReference>
<feature type="compositionally biased region" description="Low complexity" evidence="2">
    <location>
        <begin position="406"/>
        <end position="436"/>
    </location>
</feature>
<dbReference type="GO" id="GO:0003677">
    <property type="term" value="F:DNA binding"/>
    <property type="evidence" value="ECO:0007669"/>
    <property type="project" value="UniProtKB-KW"/>
</dbReference>
<dbReference type="PATRIC" id="fig|797114.5.peg.1401"/>
<dbReference type="PANTHER" id="PTHR13356">
    <property type="entry name" value="OB FOLD NUCLEIC ACID BINDING PROTEIN-RELATED"/>
    <property type="match status" value="1"/>
</dbReference>
<dbReference type="GO" id="GO:0000724">
    <property type="term" value="P:double-strand break repair via homologous recombination"/>
    <property type="evidence" value="ECO:0007669"/>
    <property type="project" value="TreeGrafter"/>
</dbReference>
<dbReference type="Gene3D" id="2.40.50.140">
    <property type="entry name" value="Nucleic acid-binding proteins"/>
    <property type="match status" value="3"/>
</dbReference>
<sequence length="493" mass="51601">MGAIDEVYADLDTDVSEEEFREAVEQKVEQMGGLADEETAAMLLAHELNEGEVDTVADIEPGMEEVKFLAKVVSIGDLRTFERDGEDEDGRVANVEAADETGTVRLAFWDQQAESVVEGQLEEGQVLRIAGRPKDGYNGLEVSVDKAEPDDDAEIDVELGEGSTVDALTMGQSDVNVRGIVLETDSIRTFDRDDGSEGKVSNLLLGDETGRVRVTMWDDRADRATELDPGTAVEIVDGYVREREGDLELHVGDHGAIDEIDETVEFTPEADAIGAVEMDQVVDLAGVVRSADPKRTFDRDDGSEGQVRNIRVQDDTDDIRVALWGEKADKEIAPGDEVFVADAEIQDGWQDDLEASAGWQSTVVVLDENTGAGSAAPSPGGSGPNSSAGGSGGSDAGLGAFTGDGDGADSGASDDGGSDGTASAGGSADGGAAAAAAEEVEFTGTVVQTGDPVILDDGQETMQVDTDAALTLGQEVTARGAMADDRLDADDVF</sequence>
<accession>M0CYC1</accession>
<feature type="domain" description="Replication protein A OB" evidence="4">
    <location>
        <begin position="273"/>
        <end position="337"/>
    </location>
</feature>
<evidence type="ECO:0000259" key="3">
    <source>
        <dbReference type="Pfam" id="PF01336"/>
    </source>
</evidence>
<dbReference type="RefSeq" id="WP_006883042.1">
    <property type="nucleotide sequence ID" value="NZ_AOIU01000013.1"/>
</dbReference>
<reference evidence="5 6" key="1">
    <citation type="journal article" date="2014" name="PLoS Genet.">
        <title>Phylogenetically driven sequencing of extremely halophilic archaea reveals strategies for static and dynamic osmo-response.</title>
        <authorList>
            <person name="Becker E.A."/>
            <person name="Seitzer P.M."/>
            <person name="Tritt A."/>
            <person name="Larsen D."/>
            <person name="Krusor M."/>
            <person name="Yao A.I."/>
            <person name="Wu D."/>
            <person name="Madern D."/>
            <person name="Eisen J.A."/>
            <person name="Darling A.E."/>
            <person name="Facciotti M.T."/>
        </authorList>
    </citation>
    <scope>NUCLEOTIDE SEQUENCE [LARGE SCALE GENOMIC DNA]</scope>
    <source>
        <strain evidence="5 6">2-9-1</strain>
    </source>
</reference>
<dbReference type="EMBL" id="AOIU01000013">
    <property type="protein sequence ID" value="ELZ27618.1"/>
    <property type="molecule type" value="Genomic_DNA"/>
</dbReference>
<feature type="compositionally biased region" description="Low complexity" evidence="2">
    <location>
        <begin position="371"/>
        <end position="388"/>
    </location>
</feature>
<dbReference type="NCBIfam" id="NF005551">
    <property type="entry name" value="PRK07211.1"/>
    <property type="match status" value="1"/>
</dbReference>
<dbReference type="Pfam" id="PF01336">
    <property type="entry name" value="tRNA_anti-codon"/>
    <property type="match status" value="2"/>
</dbReference>
<feature type="domain" description="OB" evidence="3">
    <location>
        <begin position="175"/>
        <end position="251"/>
    </location>
</feature>
<dbReference type="InterPro" id="IPR051231">
    <property type="entry name" value="SOSS-B"/>
</dbReference>
<dbReference type="InterPro" id="IPR031657">
    <property type="entry name" value="REPA_OB_2"/>
</dbReference>
<proteinExistence type="predicted"/>
<dbReference type="Pfam" id="PF16900">
    <property type="entry name" value="REPA_OB_2"/>
    <property type="match status" value="1"/>
</dbReference>
<dbReference type="PANTHER" id="PTHR13356:SF10">
    <property type="entry name" value="REPLICATION FACTOR-A PROTEIN 1"/>
    <property type="match status" value="1"/>
</dbReference>
<feature type="region of interest" description="Disordered" evidence="2">
    <location>
        <begin position="370"/>
        <end position="436"/>
    </location>
</feature>
<organism evidence="5 6">
    <name type="scientific">Halosimplex carlsbadense 2-9-1</name>
    <dbReference type="NCBI Taxonomy" id="797114"/>
    <lineage>
        <taxon>Archaea</taxon>
        <taxon>Methanobacteriati</taxon>
        <taxon>Methanobacteriota</taxon>
        <taxon>Stenosarchaea group</taxon>
        <taxon>Halobacteria</taxon>
        <taxon>Halobacteriales</taxon>
        <taxon>Haloarculaceae</taxon>
        <taxon>Halosimplex</taxon>
    </lineage>
</organism>
<evidence type="ECO:0000313" key="5">
    <source>
        <dbReference type="EMBL" id="ELZ27618.1"/>
    </source>
</evidence>
<keyword evidence="6" id="KW-1185">Reference proteome</keyword>
<dbReference type="InterPro" id="IPR004365">
    <property type="entry name" value="NA-bd_OB_tRNA"/>
</dbReference>
<dbReference type="Proteomes" id="UP000011626">
    <property type="component" value="Unassembled WGS sequence"/>
</dbReference>
<comment type="caution">
    <text evidence="5">The sequence shown here is derived from an EMBL/GenBank/DDBJ whole genome shotgun (WGS) entry which is preliminary data.</text>
</comment>
<name>M0CYC1_9EURY</name>
<keyword evidence="1" id="KW-0238">DNA-binding</keyword>
<dbReference type="OrthoDB" id="6262at2157"/>
<evidence type="ECO:0000256" key="2">
    <source>
        <dbReference type="SAM" id="MobiDB-lite"/>
    </source>
</evidence>
<feature type="domain" description="OB" evidence="3">
    <location>
        <begin position="89"/>
        <end position="149"/>
    </location>
</feature>
<evidence type="ECO:0000256" key="1">
    <source>
        <dbReference type="ARBA" id="ARBA00023125"/>
    </source>
</evidence>
<dbReference type="InterPro" id="IPR012340">
    <property type="entry name" value="NA-bd_OB-fold"/>
</dbReference>
<dbReference type="SUPFAM" id="SSF50249">
    <property type="entry name" value="Nucleic acid-binding proteins"/>
    <property type="match status" value="3"/>
</dbReference>